<name>A0A6G1HV14_9PEZI</name>
<sequence>MARNSLVDGYIFAGGVRRSRNSASSTTDPNAMDWSFESPKMLLPPPRQDYTSYTLTISIAQRLTPAILPSTRCTDIAMEGYIRKVKLFPPSTDVRSGGASHTPEKTPLYVPHNLTFILSPGYELALGAPSTSNPATASTSPSDSASTAVRLQRPHSAQPRLSAQACVGEAGHQENPSYIEPEAPEAKAARICGTTSSVGGTIFKNSSLPASSVDTGYMTLSLPAGFSDGLILMNYFWP</sequence>
<evidence type="ECO:0000256" key="1">
    <source>
        <dbReference type="SAM" id="MobiDB-lite"/>
    </source>
</evidence>
<feature type="compositionally biased region" description="Low complexity" evidence="1">
    <location>
        <begin position="129"/>
        <end position="148"/>
    </location>
</feature>
<gene>
    <name evidence="2" type="ORF">EJ06DRAFT_62775</name>
</gene>
<proteinExistence type="predicted"/>
<evidence type="ECO:0000313" key="3">
    <source>
        <dbReference type="Proteomes" id="UP000799640"/>
    </source>
</evidence>
<organism evidence="2 3">
    <name type="scientific">Trichodelitschia bisporula</name>
    <dbReference type="NCBI Taxonomy" id="703511"/>
    <lineage>
        <taxon>Eukaryota</taxon>
        <taxon>Fungi</taxon>
        <taxon>Dikarya</taxon>
        <taxon>Ascomycota</taxon>
        <taxon>Pezizomycotina</taxon>
        <taxon>Dothideomycetes</taxon>
        <taxon>Dothideomycetes incertae sedis</taxon>
        <taxon>Phaeotrichales</taxon>
        <taxon>Phaeotrichaceae</taxon>
        <taxon>Trichodelitschia</taxon>
    </lineage>
</organism>
<feature type="region of interest" description="Disordered" evidence="1">
    <location>
        <begin position="129"/>
        <end position="162"/>
    </location>
</feature>
<dbReference type="AlphaFoldDB" id="A0A6G1HV14"/>
<protein>
    <submittedName>
        <fullName evidence="2">Uncharacterized protein</fullName>
    </submittedName>
</protein>
<dbReference type="EMBL" id="ML996697">
    <property type="protein sequence ID" value="KAF2399706.1"/>
    <property type="molecule type" value="Genomic_DNA"/>
</dbReference>
<reference evidence="2" key="1">
    <citation type="journal article" date="2020" name="Stud. Mycol.">
        <title>101 Dothideomycetes genomes: a test case for predicting lifestyles and emergence of pathogens.</title>
        <authorList>
            <person name="Haridas S."/>
            <person name="Albert R."/>
            <person name="Binder M."/>
            <person name="Bloem J."/>
            <person name="Labutti K."/>
            <person name="Salamov A."/>
            <person name="Andreopoulos B."/>
            <person name="Baker S."/>
            <person name="Barry K."/>
            <person name="Bills G."/>
            <person name="Bluhm B."/>
            <person name="Cannon C."/>
            <person name="Castanera R."/>
            <person name="Culley D."/>
            <person name="Daum C."/>
            <person name="Ezra D."/>
            <person name="Gonzalez J."/>
            <person name="Henrissat B."/>
            <person name="Kuo A."/>
            <person name="Liang C."/>
            <person name="Lipzen A."/>
            <person name="Lutzoni F."/>
            <person name="Magnuson J."/>
            <person name="Mondo S."/>
            <person name="Nolan M."/>
            <person name="Ohm R."/>
            <person name="Pangilinan J."/>
            <person name="Park H.-J."/>
            <person name="Ramirez L."/>
            <person name="Alfaro M."/>
            <person name="Sun H."/>
            <person name="Tritt A."/>
            <person name="Yoshinaga Y."/>
            <person name="Zwiers L.-H."/>
            <person name="Turgeon B."/>
            <person name="Goodwin S."/>
            <person name="Spatafora J."/>
            <person name="Crous P."/>
            <person name="Grigoriev I."/>
        </authorList>
    </citation>
    <scope>NUCLEOTIDE SEQUENCE</scope>
    <source>
        <strain evidence="2">CBS 262.69</strain>
    </source>
</reference>
<dbReference type="Proteomes" id="UP000799640">
    <property type="component" value="Unassembled WGS sequence"/>
</dbReference>
<keyword evidence="3" id="KW-1185">Reference proteome</keyword>
<evidence type="ECO:0000313" key="2">
    <source>
        <dbReference type="EMBL" id="KAF2399706.1"/>
    </source>
</evidence>
<accession>A0A6G1HV14</accession>